<accession>A0ABW3Y4I9</accession>
<keyword evidence="6" id="KW-1185">Reference proteome</keyword>
<feature type="domain" description="Lnb N-terminal periplasmic" evidence="3">
    <location>
        <begin position="27"/>
        <end position="170"/>
    </location>
</feature>
<evidence type="ECO:0000256" key="2">
    <source>
        <dbReference type="SAM" id="SignalP"/>
    </source>
</evidence>
<keyword evidence="1" id="KW-1133">Transmembrane helix</keyword>
<dbReference type="InterPro" id="IPR025178">
    <property type="entry name" value="Lnb_N"/>
</dbReference>
<proteinExistence type="predicted"/>
<reference evidence="6" key="1">
    <citation type="journal article" date="2019" name="Int. J. Syst. Evol. Microbiol.">
        <title>The Global Catalogue of Microorganisms (GCM) 10K type strain sequencing project: providing services to taxonomists for standard genome sequencing and annotation.</title>
        <authorList>
            <consortium name="The Broad Institute Genomics Platform"/>
            <consortium name="The Broad Institute Genome Sequencing Center for Infectious Disease"/>
            <person name="Wu L."/>
            <person name="Ma J."/>
        </authorList>
    </citation>
    <scope>NUCLEOTIDE SEQUENCE [LARGE SCALE GENOMIC DNA]</scope>
    <source>
        <strain evidence="6">CCUG 61485</strain>
    </source>
</reference>
<gene>
    <name evidence="5" type="ORF">ACFQ39_11050</name>
</gene>
<dbReference type="Proteomes" id="UP001597201">
    <property type="component" value="Unassembled WGS sequence"/>
</dbReference>
<feature type="domain" description="Lnb-like transmembrane" evidence="4">
    <location>
        <begin position="250"/>
        <end position="389"/>
    </location>
</feature>
<protein>
    <submittedName>
        <fullName evidence="5">DUF4105 domain-containing protein</fullName>
    </submittedName>
</protein>
<name>A0ABW3Y4I9_9FLAO</name>
<dbReference type="Pfam" id="PF13387">
    <property type="entry name" value="Lnb_N"/>
    <property type="match status" value="1"/>
</dbReference>
<comment type="caution">
    <text evidence="5">The sequence shown here is derived from an EMBL/GenBank/DDBJ whole genome shotgun (WGS) entry which is preliminary data.</text>
</comment>
<organism evidence="5 6">
    <name type="scientific">Namhaeicola litoreus</name>
    <dbReference type="NCBI Taxonomy" id="1052145"/>
    <lineage>
        <taxon>Bacteria</taxon>
        <taxon>Pseudomonadati</taxon>
        <taxon>Bacteroidota</taxon>
        <taxon>Flavobacteriia</taxon>
        <taxon>Flavobacteriales</taxon>
        <taxon>Flavobacteriaceae</taxon>
        <taxon>Namhaeicola</taxon>
    </lineage>
</organism>
<sequence length="393" mass="46326">MQRNFLVLACLICWLSSFSQSVELSENAEISVITCGPGNELYSTFGHSAFRIQDKKQDIDKVYNYGTFNFATPNFYVKFVRGKLLYELRAYPFYNFLRGYRDENRWVKEQILNLNLQQKQAIYAFLEENEKPANRGYKYDFFYDNCSTKMYEVLEKTLNDQLVFDSNYEPNDYTHRELIQQYLGNLKWSDFGIDLALGSVIDRTISPKQYMFLPDYVLKAMDHVKLRSDKKEIPLVRESRILLQSQPQEQEKSLFTPLLVFSLLALLVIFITYMDYKKKTRNSLLDILIFSITGLVGVLLLVLWFATDHTATANNFNILWAFAPNIFFVFLLNKNTKLRVYYMLTLLVCLDLLLIIWSLKVQIFSVALVPILVALYLRYIYLWVYFKKKNSIK</sequence>
<evidence type="ECO:0000313" key="6">
    <source>
        <dbReference type="Proteomes" id="UP001597201"/>
    </source>
</evidence>
<evidence type="ECO:0000259" key="3">
    <source>
        <dbReference type="Pfam" id="PF13387"/>
    </source>
</evidence>
<keyword evidence="2" id="KW-0732">Signal</keyword>
<feature type="transmembrane region" description="Helical" evidence="1">
    <location>
        <begin position="363"/>
        <end position="386"/>
    </location>
</feature>
<dbReference type="RefSeq" id="WP_377178967.1">
    <property type="nucleotide sequence ID" value="NZ_JBHTMY010000003.1"/>
</dbReference>
<evidence type="ECO:0000259" key="4">
    <source>
        <dbReference type="Pfam" id="PF25221"/>
    </source>
</evidence>
<keyword evidence="1" id="KW-0812">Transmembrane</keyword>
<feature type="chain" id="PRO_5047383609" evidence="2">
    <location>
        <begin position="22"/>
        <end position="393"/>
    </location>
</feature>
<feature type="signal peptide" evidence="2">
    <location>
        <begin position="1"/>
        <end position="21"/>
    </location>
</feature>
<dbReference type="Pfam" id="PF25221">
    <property type="entry name" value="5TMH_Lnb"/>
    <property type="match status" value="1"/>
</dbReference>
<dbReference type="InterPro" id="IPR057436">
    <property type="entry name" value="5TMH_Lnb"/>
</dbReference>
<keyword evidence="1" id="KW-0472">Membrane</keyword>
<evidence type="ECO:0000256" key="1">
    <source>
        <dbReference type="SAM" id="Phobius"/>
    </source>
</evidence>
<evidence type="ECO:0000313" key="5">
    <source>
        <dbReference type="EMBL" id="MFD1316156.1"/>
    </source>
</evidence>
<feature type="transmembrane region" description="Helical" evidence="1">
    <location>
        <begin position="285"/>
        <end position="306"/>
    </location>
</feature>
<feature type="transmembrane region" description="Helical" evidence="1">
    <location>
        <begin position="318"/>
        <end position="333"/>
    </location>
</feature>
<feature type="transmembrane region" description="Helical" evidence="1">
    <location>
        <begin position="254"/>
        <end position="273"/>
    </location>
</feature>
<feature type="transmembrane region" description="Helical" evidence="1">
    <location>
        <begin position="340"/>
        <end position="357"/>
    </location>
</feature>
<dbReference type="EMBL" id="JBHTMY010000003">
    <property type="protein sequence ID" value="MFD1316156.1"/>
    <property type="molecule type" value="Genomic_DNA"/>
</dbReference>